<feature type="compositionally biased region" description="Polar residues" evidence="1">
    <location>
        <begin position="136"/>
        <end position="149"/>
    </location>
</feature>
<organism evidence="2 3">
    <name type="scientific">Lupinus albus</name>
    <name type="common">White lupine</name>
    <name type="synonym">Lupinus termis</name>
    <dbReference type="NCBI Taxonomy" id="3870"/>
    <lineage>
        <taxon>Eukaryota</taxon>
        <taxon>Viridiplantae</taxon>
        <taxon>Streptophyta</taxon>
        <taxon>Embryophyta</taxon>
        <taxon>Tracheophyta</taxon>
        <taxon>Spermatophyta</taxon>
        <taxon>Magnoliopsida</taxon>
        <taxon>eudicotyledons</taxon>
        <taxon>Gunneridae</taxon>
        <taxon>Pentapetalae</taxon>
        <taxon>rosids</taxon>
        <taxon>fabids</taxon>
        <taxon>Fabales</taxon>
        <taxon>Fabaceae</taxon>
        <taxon>Papilionoideae</taxon>
        <taxon>50 kb inversion clade</taxon>
        <taxon>genistoids sensu lato</taxon>
        <taxon>core genistoids</taxon>
        <taxon>Genisteae</taxon>
        <taxon>Lupinus</taxon>
    </lineage>
</organism>
<reference evidence="3" key="1">
    <citation type="journal article" date="2020" name="Nat. Commun.">
        <title>Genome sequence of the cluster root forming white lupin.</title>
        <authorList>
            <person name="Hufnagel B."/>
            <person name="Marques A."/>
            <person name="Soriano A."/>
            <person name="Marques L."/>
            <person name="Divol F."/>
            <person name="Doumas P."/>
            <person name="Sallet E."/>
            <person name="Mancinotti D."/>
            <person name="Carrere S."/>
            <person name="Marande W."/>
            <person name="Arribat S."/>
            <person name="Keller J."/>
            <person name="Huneau C."/>
            <person name="Blein T."/>
            <person name="Aime D."/>
            <person name="Laguerre M."/>
            <person name="Taylor J."/>
            <person name="Schubert V."/>
            <person name="Nelson M."/>
            <person name="Geu-Flores F."/>
            <person name="Crespi M."/>
            <person name="Gallardo-Guerrero K."/>
            <person name="Delaux P.-M."/>
            <person name="Salse J."/>
            <person name="Berges H."/>
            <person name="Guyot R."/>
            <person name="Gouzy J."/>
            <person name="Peret B."/>
        </authorList>
    </citation>
    <scope>NUCLEOTIDE SEQUENCE [LARGE SCALE GENOMIC DNA]</scope>
    <source>
        <strain evidence="3">cv. Amiga</strain>
    </source>
</reference>
<dbReference type="OrthoDB" id="206969at2759"/>
<accession>A0A6A4PJL1</accession>
<keyword evidence="3" id="KW-1185">Reference proteome</keyword>
<gene>
    <name evidence="2" type="ORF">Lalb_Chr13g0299941</name>
</gene>
<dbReference type="InterPro" id="IPR018800">
    <property type="entry name" value="PRCC"/>
</dbReference>
<proteinExistence type="predicted"/>
<feature type="compositionally biased region" description="Low complexity" evidence="1">
    <location>
        <begin position="57"/>
        <end position="87"/>
    </location>
</feature>
<dbReference type="PANTHER" id="PTHR13621:SF2">
    <property type="entry name" value="PROLINE-RICH PROTEIN PRCC"/>
    <property type="match status" value="1"/>
</dbReference>
<feature type="region of interest" description="Disordered" evidence="1">
    <location>
        <begin position="57"/>
        <end position="171"/>
    </location>
</feature>
<evidence type="ECO:0000313" key="3">
    <source>
        <dbReference type="Proteomes" id="UP000447434"/>
    </source>
</evidence>
<dbReference type="AlphaFoldDB" id="A0A6A4PJL1"/>
<dbReference type="PANTHER" id="PTHR13621">
    <property type="entry name" value="PROLINE-RICH PROTEIN PRCC"/>
    <property type="match status" value="1"/>
</dbReference>
<dbReference type="Proteomes" id="UP000447434">
    <property type="component" value="Chromosome 13"/>
</dbReference>
<evidence type="ECO:0000256" key="1">
    <source>
        <dbReference type="SAM" id="MobiDB-lite"/>
    </source>
</evidence>
<comment type="caution">
    <text evidence="2">The sequence shown here is derived from an EMBL/GenBank/DDBJ whole genome shotgun (WGS) entry which is preliminary data.</text>
</comment>
<dbReference type="GO" id="GO:0005634">
    <property type="term" value="C:nucleus"/>
    <property type="evidence" value="ECO:0007669"/>
    <property type="project" value="TreeGrafter"/>
</dbReference>
<protein>
    <submittedName>
        <fullName evidence="2">Uncharacterized protein</fullName>
    </submittedName>
</protein>
<dbReference type="EMBL" id="WOCE01000013">
    <property type="protein sequence ID" value="KAE9601636.1"/>
    <property type="molecule type" value="Genomic_DNA"/>
</dbReference>
<sequence>MLLFKFLLKSNRFSNGFSVSKLRLFRRRRTRAATVQNDVVLQQHLFAFLLSSQPKSSSSSSSTLQSLPQPSTNPSSNSGKSSSLFSNLPNPKSQIHDQQPRKVVQFRPPVISLPKPTELEDDIEEEQERNRRRNTHNSIQAPSVKSFLSTIPAPRNSATLGVQSSSGSGRRSIIETEAPESTPAPVSVSAWRAMLQLIKMQGIIASYGNHDVAVDQSVEAGSAEEFMNYANYPGYGYASYSDYGDNVQYGNNWVNGLPEASGVSDNAVKFPGKKRGRHEIPIEVIEVKQEELIKNRPREDQVKLTGLAFGPSY</sequence>
<evidence type="ECO:0000313" key="2">
    <source>
        <dbReference type="EMBL" id="KAE9601636.1"/>
    </source>
</evidence>
<name>A0A6A4PJL1_LUPAL</name>